<keyword evidence="4" id="KW-1185">Reference proteome</keyword>
<keyword evidence="3" id="KW-0645">Protease</keyword>
<dbReference type="RefSeq" id="WP_191738761.1">
    <property type="nucleotide sequence ID" value="NZ_JACSQB010000017.1"/>
</dbReference>
<feature type="transmembrane region" description="Helical" evidence="1">
    <location>
        <begin position="95"/>
        <end position="114"/>
    </location>
</feature>
<feature type="transmembrane region" description="Helical" evidence="1">
    <location>
        <begin position="126"/>
        <end position="147"/>
    </location>
</feature>
<gene>
    <name evidence="3" type="ORF">H9637_01805</name>
</gene>
<reference evidence="3 4" key="1">
    <citation type="submission" date="2020-08" db="EMBL/GenBank/DDBJ databases">
        <title>A Genomic Blueprint of the Chicken Gut Microbiome.</title>
        <authorList>
            <person name="Gilroy R."/>
            <person name="Ravi A."/>
            <person name="Getino M."/>
            <person name="Pursley I."/>
            <person name="Horton D.L."/>
            <person name="Alikhan N.-F."/>
            <person name="Baker D."/>
            <person name="Gharbi K."/>
            <person name="Hall N."/>
            <person name="Watson M."/>
            <person name="Adriaenssens E.M."/>
            <person name="Foster-Nyarko E."/>
            <person name="Jarju S."/>
            <person name="Secka A."/>
            <person name="Antonio M."/>
            <person name="Oren A."/>
            <person name="Chaudhuri R."/>
            <person name="La Ragione R.M."/>
            <person name="Hildebrand F."/>
            <person name="Pallen M.J."/>
        </authorList>
    </citation>
    <scope>NUCLEOTIDE SEQUENCE [LARGE SCALE GENOMIC DNA]</scope>
    <source>
        <strain evidence="3 4">N37</strain>
    </source>
</reference>
<proteinExistence type="predicted"/>
<evidence type="ECO:0000313" key="3">
    <source>
        <dbReference type="EMBL" id="MBD8045785.1"/>
    </source>
</evidence>
<comment type="caution">
    <text evidence="3">The sequence shown here is derived from an EMBL/GenBank/DDBJ whole genome shotgun (WGS) entry which is preliminary data.</text>
</comment>
<dbReference type="EMBL" id="JACSQB010000017">
    <property type="protein sequence ID" value="MBD8045785.1"/>
    <property type="molecule type" value="Genomic_DNA"/>
</dbReference>
<organism evidence="3 4">
    <name type="scientific">Clostridium faecium</name>
    <dbReference type="NCBI Taxonomy" id="2762223"/>
    <lineage>
        <taxon>Bacteria</taxon>
        <taxon>Bacillati</taxon>
        <taxon>Bacillota</taxon>
        <taxon>Clostridia</taxon>
        <taxon>Eubacteriales</taxon>
        <taxon>Clostridiaceae</taxon>
        <taxon>Clostridium</taxon>
    </lineage>
</organism>
<accession>A0ABR8YNJ1</accession>
<feature type="transmembrane region" description="Helical" evidence="1">
    <location>
        <begin position="219"/>
        <end position="237"/>
    </location>
</feature>
<dbReference type="InterPro" id="IPR003675">
    <property type="entry name" value="Rce1/LyrA-like_dom"/>
</dbReference>
<keyword evidence="1" id="KW-1133">Transmembrane helix</keyword>
<keyword evidence="3" id="KW-0482">Metalloprotease</keyword>
<dbReference type="Pfam" id="PF02517">
    <property type="entry name" value="Rce1-like"/>
    <property type="match status" value="1"/>
</dbReference>
<keyword evidence="1" id="KW-0472">Membrane</keyword>
<feature type="transmembrane region" description="Helical" evidence="1">
    <location>
        <begin position="195"/>
        <end position="213"/>
    </location>
</feature>
<sequence>MIIMTLLLFLRFPFVFAVIFKIIPLDNDTMNMIFTNSTYLLTSILIIYERKNLLHYNFTFFSMVLFTTMPVIGFLATIFTKDFQRIQYYNLQYNFLDYISLIVAVFLLILLISRKFSLQKKSLNQVIVELIIAIVLGVLLSFLITGFRSIDKLRYIKISQVLPVTLFQFNYAAISEEPLFRGFIWGYLRKFQWKELWILIFQSTIFMLGHIYYLGNYPIFVFIRTFIVAFIFGVIVWKFRSIANSMIAHSIVNSLSQFIEHL</sequence>
<dbReference type="GO" id="GO:0008237">
    <property type="term" value="F:metallopeptidase activity"/>
    <property type="evidence" value="ECO:0007669"/>
    <property type="project" value="UniProtKB-KW"/>
</dbReference>
<evidence type="ECO:0000259" key="2">
    <source>
        <dbReference type="Pfam" id="PF02517"/>
    </source>
</evidence>
<evidence type="ECO:0000313" key="4">
    <source>
        <dbReference type="Proteomes" id="UP000627166"/>
    </source>
</evidence>
<keyword evidence="3" id="KW-0378">Hydrolase</keyword>
<feature type="transmembrane region" description="Helical" evidence="1">
    <location>
        <begin position="60"/>
        <end position="80"/>
    </location>
</feature>
<keyword evidence="1" id="KW-0812">Transmembrane</keyword>
<protein>
    <submittedName>
        <fullName evidence="3">CPBP family intramembrane metalloprotease</fullName>
    </submittedName>
</protein>
<dbReference type="Proteomes" id="UP000627166">
    <property type="component" value="Unassembled WGS sequence"/>
</dbReference>
<feature type="domain" description="CAAX prenyl protease 2/Lysostaphin resistance protein A-like" evidence="2">
    <location>
        <begin position="161"/>
        <end position="254"/>
    </location>
</feature>
<name>A0ABR8YNJ1_9CLOT</name>
<evidence type="ECO:0000256" key="1">
    <source>
        <dbReference type="SAM" id="Phobius"/>
    </source>
</evidence>